<protein>
    <submittedName>
        <fullName evidence="2">Uncharacterized protein</fullName>
    </submittedName>
</protein>
<comment type="caution">
    <text evidence="2">The sequence shown here is derived from an EMBL/GenBank/DDBJ whole genome shotgun (WGS) entry which is preliminary data.</text>
</comment>
<gene>
    <name evidence="2" type="ORF">ACH5RR_020013</name>
</gene>
<dbReference type="Proteomes" id="UP001630127">
    <property type="component" value="Unassembled WGS sequence"/>
</dbReference>
<dbReference type="Pfam" id="PF04398">
    <property type="entry name" value="DUF538"/>
    <property type="match status" value="1"/>
</dbReference>
<sequence>MSSWLALLSFFPLFLCAFSGQEKPSAYEALQQYDFPVGLLPQGAIGYDLKPSTGQFSAYLNGTCSFTLTNLYKLTYKNTISGVISKDRLTKVKGVGVKVLNMLPLKIVEVRRNGVVLEFSVGITSANFPVRDFEVSPECGCGFNCVSEDDDRKNKSHLPLNLYLSSSS</sequence>
<dbReference type="Gene3D" id="2.30.240.10">
    <property type="entry name" value="At5g01610-like"/>
    <property type="match status" value="1"/>
</dbReference>
<dbReference type="SUPFAM" id="SSF141562">
    <property type="entry name" value="At5g01610-like"/>
    <property type="match status" value="1"/>
</dbReference>
<feature type="signal peptide" evidence="1">
    <location>
        <begin position="1"/>
        <end position="17"/>
    </location>
</feature>
<evidence type="ECO:0000313" key="2">
    <source>
        <dbReference type="EMBL" id="KAL3517424.1"/>
    </source>
</evidence>
<name>A0ABD2ZD72_9GENT</name>
<dbReference type="EMBL" id="JBJUIK010000009">
    <property type="protein sequence ID" value="KAL3517424.1"/>
    <property type="molecule type" value="Genomic_DNA"/>
</dbReference>
<feature type="chain" id="PRO_5044776122" evidence="1">
    <location>
        <begin position="18"/>
        <end position="168"/>
    </location>
</feature>
<accession>A0ABD2ZD72</accession>
<dbReference type="PANTHER" id="PTHR31676:SF196">
    <property type="entry name" value="DUF538 FAMILY PROTEIN"/>
    <property type="match status" value="1"/>
</dbReference>
<keyword evidence="1" id="KW-0732">Signal</keyword>
<evidence type="ECO:0000313" key="3">
    <source>
        <dbReference type="Proteomes" id="UP001630127"/>
    </source>
</evidence>
<proteinExistence type="predicted"/>
<dbReference type="PANTHER" id="PTHR31676">
    <property type="entry name" value="T31J12.3 PROTEIN-RELATED"/>
    <property type="match status" value="1"/>
</dbReference>
<dbReference type="AlphaFoldDB" id="A0ABD2ZD72"/>
<organism evidence="2 3">
    <name type="scientific">Cinchona calisaya</name>
    <dbReference type="NCBI Taxonomy" id="153742"/>
    <lineage>
        <taxon>Eukaryota</taxon>
        <taxon>Viridiplantae</taxon>
        <taxon>Streptophyta</taxon>
        <taxon>Embryophyta</taxon>
        <taxon>Tracheophyta</taxon>
        <taxon>Spermatophyta</taxon>
        <taxon>Magnoliopsida</taxon>
        <taxon>eudicotyledons</taxon>
        <taxon>Gunneridae</taxon>
        <taxon>Pentapetalae</taxon>
        <taxon>asterids</taxon>
        <taxon>lamiids</taxon>
        <taxon>Gentianales</taxon>
        <taxon>Rubiaceae</taxon>
        <taxon>Cinchonoideae</taxon>
        <taxon>Cinchoneae</taxon>
        <taxon>Cinchona</taxon>
    </lineage>
</organism>
<keyword evidence="3" id="KW-1185">Reference proteome</keyword>
<dbReference type="InterPro" id="IPR036758">
    <property type="entry name" value="At5g01610-like"/>
</dbReference>
<dbReference type="InterPro" id="IPR007493">
    <property type="entry name" value="DUF538"/>
</dbReference>
<reference evidence="2 3" key="1">
    <citation type="submission" date="2024-11" db="EMBL/GenBank/DDBJ databases">
        <title>A near-complete genome assembly of Cinchona calisaya.</title>
        <authorList>
            <person name="Lian D.C."/>
            <person name="Zhao X.W."/>
            <person name="Wei L."/>
        </authorList>
    </citation>
    <scope>NUCLEOTIDE SEQUENCE [LARGE SCALE GENOMIC DNA]</scope>
    <source>
        <tissue evidence="2">Nenye</tissue>
    </source>
</reference>
<evidence type="ECO:0000256" key="1">
    <source>
        <dbReference type="SAM" id="SignalP"/>
    </source>
</evidence>